<evidence type="ECO:0000259" key="1">
    <source>
        <dbReference type="Pfam" id="PF00535"/>
    </source>
</evidence>
<feature type="domain" description="Glycosyltransferase 2-like" evidence="1">
    <location>
        <begin position="17"/>
        <end position="160"/>
    </location>
</feature>
<dbReference type="PANTHER" id="PTHR43685">
    <property type="entry name" value="GLYCOSYLTRANSFERASE"/>
    <property type="match status" value="1"/>
</dbReference>
<dbReference type="PANTHER" id="PTHR43685:SF2">
    <property type="entry name" value="GLYCOSYLTRANSFERASE 2-LIKE DOMAIN-CONTAINING PROTEIN"/>
    <property type="match status" value="1"/>
</dbReference>
<dbReference type="SUPFAM" id="SSF53448">
    <property type="entry name" value="Nucleotide-diphospho-sugar transferases"/>
    <property type="match status" value="1"/>
</dbReference>
<gene>
    <name evidence="2" type="ORF">OPDIPICF_03351</name>
</gene>
<dbReference type="EMBL" id="CACSIO010000061">
    <property type="protein sequence ID" value="CAA0125100.1"/>
    <property type="molecule type" value="Genomic_DNA"/>
</dbReference>
<accession>A0A5S9R0Y3</accession>
<dbReference type="Gene3D" id="3.90.550.10">
    <property type="entry name" value="Spore Coat Polysaccharide Biosynthesis Protein SpsA, Chain A"/>
    <property type="match status" value="1"/>
</dbReference>
<dbReference type="CDD" id="cd06433">
    <property type="entry name" value="GT_2_WfgS_like"/>
    <property type="match status" value="1"/>
</dbReference>
<dbReference type="Proteomes" id="UP000441399">
    <property type="component" value="Unassembled WGS sequence"/>
</dbReference>
<evidence type="ECO:0000313" key="2">
    <source>
        <dbReference type="EMBL" id="CAA0125100.1"/>
    </source>
</evidence>
<dbReference type="OrthoDB" id="9802524at2"/>
<dbReference type="GO" id="GO:0016757">
    <property type="term" value="F:glycosyltransferase activity"/>
    <property type="evidence" value="ECO:0007669"/>
    <property type="project" value="UniProtKB-KW"/>
</dbReference>
<organism evidence="2 3">
    <name type="scientific">BD1-7 clade bacterium</name>
    <dbReference type="NCBI Taxonomy" id="2029982"/>
    <lineage>
        <taxon>Bacteria</taxon>
        <taxon>Pseudomonadati</taxon>
        <taxon>Pseudomonadota</taxon>
        <taxon>Gammaproteobacteria</taxon>
        <taxon>Cellvibrionales</taxon>
        <taxon>Spongiibacteraceae</taxon>
        <taxon>BD1-7 clade</taxon>
    </lineage>
</organism>
<protein>
    <submittedName>
        <fullName evidence="2">PGL/p-HBAD biosynthesis glycosyltransferase</fullName>
        <ecNumber evidence="2">2.4.1.-</ecNumber>
    </submittedName>
</protein>
<dbReference type="InterPro" id="IPR050834">
    <property type="entry name" value="Glycosyltransf_2"/>
</dbReference>
<name>A0A5S9R0Y3_9GAMM</name>
<keyword evidence="2" id="KW-0808">Transferase</keyword>
<dbReference type="EC" id="2.4.1.-" evidence="2"/>
<reference evidence="2 3" key="1">
    <citation type="submission" date="2019-11" db="EMBL/GenBank/DDBJ databases">
        <authorList>
            <person name="Holert J."/>
        </authorList>
    </citation>
    <scope>NUCLEOTIDE SEQUENCE [LARGE SCALE GENOMIC DNA]</scope>
    <source>
        <strain evidence="2">SB11_3</strain>
    </source>
</reference>
<keyword evidence="2" id="KW-0328">Glycosyltransferase</keyword>
<proteinExistence type="predicted"/>
<dbReference type="AlphaFoldDB" id="A0A5S9R0Y3"/>
<dbReference type="Pfam" id="PF00535">
    <property type="entry name" value="Glycos_transf_2"/>
    <property type="match status" value="1"/>
</dbReference>
<dbReference type="InterPro" id="IPR001173">
    <property type="entry name" value="Glyco_trans_2-like"/>
</dbReference>
<evidence type="ECO:0000313" key="3">
    <source>
        <dbReference type="Proteomes" id="UP000441399"/>
    </source>
</evidence>
<keyword evidence="3" id="KW-1185">Reference proteome</keyword>
<dbReference type="InterPro" id="IPR029044">
    <property type="entry name" value="Nucleotide-diphossugar_trans"/>
</dbReference>
<sequence length="268" mass="30534">MASSDSANTATPLGSLSIIIPVLNNAQGFANAIESIIHQLTETDEIIIIDGGSTDGTLEQIQRFSHHIAYWESGFDSGIADAFNRGINASSNDIVAILNSDDRWMPTTADTVKRAFQRRSDADLVCGAIRYVSDTQQHTYLRYPNLKKMKFKMHLFHPSTFIRRRAYENLGGYNDDFHFAMDSEWIHRAICHNRTFYLLDDVLAEMALGGISDIYFNKSLEEYRQSLIDHHLCSRFESYIYLKTQVMKKRIAQYPGMYAIKKLVDGLV</sequence>